<feature type="compositionally biased region" description="Low complexity" evidence="5">
    <location>
        <begin position="273"/>
        <end position="290"/>
    </location>
</feature>
<name>A0A6A5XJ62_9PLEO</name>
<dbReference type="PROSITE" id="PS50110">
    <property type="entry name" value="RESPONSE_REGULATORY"/>
    <property type="match status" value="1"/>
</dbReference>
<dbReference type="GeneID" id="54281905"/>
<dbReference type="InterPro" id="IPR013655">
    <property type="entry name" value="PAS_fold_3"/>
</dbReference>
<feature type="domain" description="PAC" evidence="9">
    <location>
        <begin position="540"/>
        <end position="592"/>
    </location>
</feature>
<dbReference type="InterPro" id="IPR036890">
    <property type="entry name" value="HATPase_C_sf"/>
</dbReference>
<feature type="compositionally biased region" description="Polar residues" evidence="5">
    <location>
        <begin position="1201"/>
        <end position="1221"/>
    </location>
</feature>
<dbReference type="SMART" id="SM00388">
    <property type="entry name" value="HisKA"/>
    <property type="match status" value="1"/>
</dbReference>
<dbReference type="PROSITE" id="PS50109">
    <property type="entry name" value="HIS_KIN"/>
    <property type="match status" value="1"/>
</dbReference>
<dbReference type="InterPro" id="IPR000014">
    <property type="entry name" value="PAS"/>
</dbReference>
<dbReference type="Gene3D" id="3.40.50.2300">
    <property type="match status" value="1"/>
</dbReference>
<dbReference type="PANTHER" id="PTHR45339">
    <property type="entry name" value="HYBRID SIGNAL TRANSDUCTION HISTIDINE KINASE J"/>
    <property type="match status" value="1"/>
</dbReference>
<dbReference type="InterPro" id="IPR035965">
    <property type="entry name" value="PAS-like_dom_sf"/>
</dbReference>
<proteinExistence type="predicted"/>
<dbReference type="PRINTS" id="PR00344">
    <property type="entry name" value="BCTRLSENSOR"/>
</dbReference>
<feature type="region of interest" description="Disordered" evidence="5">
    <location>
        <begin position="247"/>
        <end position="314"/>
    </location>
</feature>
<keyword evidence="4" id="KW-0175">Coiled coil</keyword>
<dbReference type="InterPro" id="IPR036097">
    <property type="entry name" value="HisK_dim/P_sf"/>
</dbReference>
<keyword evidence="1 3" id="KW-0597">Phosphoprotein</keyword>
<feature type="compositionally biased region" description="Polar residues" evidence="5">
    <location>
        <begin position="291"/>
        <end position="303"/>
    </location>
</feature>
<dbReference type="SMART" id="SM00387">
    <property type="entry name" value="HATPase_c"/>
    <property type="match status" value="1"/>
</dbReference>
<keyword evidence="2" id="KW-0902">Two-component regulatory system</keyword>
<dbReference type="FunFam" id="3.30.450.20:FF:000099">
    <property type="entry name" value="Sensory box sensor histidine kinase"/>
    <property type="match status" value="1"/>
</dbReference>
<feature type="domain" description="Histidine kinase" evidence="6">
    <location>
        <begin position="749"/>
        <end position="972"/>
    </location>
</feature>
<dbReference type="SUPFAM" id="SSF47384">
    <property type="entry name" value="Homodimeric domain of signal transducing histidine kinase"/>
    <property type="match status" value="1"/>
</dbReference>
<dbReference type="Pfam" id="PF00072">
    <property type="entry name" value="Response_reg"/>
    <property type="match status" value="1"/>
</dbReference>
<dbReference type="Gene3D" id="3.30.565.10">
    <property type="entry name" value="Histidine kinase-like ATPase, C-terminal domain"/>
    <property type="match status" value="1"/>
</dbReference>
<dbReference type="InterPro" id="IPR005467">
    <property type="entry name" value="His_kinase_dom"/>
</dbReference>
<evidence type="ECO:0000259" key="8">
    <source>
        <dbReference type="PROSITE" id="PS50112"/>
    </source>
</evidence>
<feature type="domain" description="PAS" evidence="8">
    <location>
        <begin position="467"/>
        <end position="537"/>
    </location>
</feature>
<feature type="modified residue" description="4-aspartylphosphate" evidence="3">
    <location>
        <position position="1109"/>
    </location>
</feature>
<reference evidence="10" key="1">
    <citation type="journal article" date="2020" name="Stud. Mycol.">
        <title>101 Dothideomycetes genomes: a test case for predicting lifestyles and emergence of pathogens.</title>
        <authorList>
            <person name="Haridas S."/>
            <person name="Albert R."/>
            <person name="Binder M."/>
            <person name="Bloem J."/>
            <person name="Labutti K."/>
            <person name="Salamov A."/>
            <person name="Andreopoulos B."/>
            <person name="Baker S."/>
            <person name="Barry K."/>
            <person name="Bills G."/>
            <person name="Bluhm B."/>
            <person name="Cannon C."/>
            <person name="Castanera R."/>
            <person name="Culley D."/>
            <person name="Daum C."/>
            <person name="Ezra D."/>
            <person name="Gonzalez J."/>
            <person name="Henrissat B."/>
            <person name="Kuo A."/>
            <person name="Liang C."/>
            <person name="Lipzen A."/>
            <person name="Lutzoni F."/>
            <person name="Magnuson J."/>
            <person name="Mondo S."/>
            <person name="Nolan M."/>
            <person name="Ohm R."/>
            <person name="Pangilinan J."/>
            <person name="Park H.-J."/>
            <person name="Ramirez L."/>
            <person name="Alfaro M."/>
            <person name="Sun H."/>
            <person name="Tritt A."/>
            <person name="Yoshinaga Y."/>
            <person name="Zwiers L.-H."/>
            <person name="Turgeon B."/>
            <person name="Goodwin S."/>
            <person name="Spatafora J."/>
            <person name="Crous P."/>
            <person name="Grigoriev I."/>
        </authorList>
    </citation>
    <scope>NUCLEOTIDE SEQUENCE</scope>
    <source>
        <strain evidence="10">CBS 175.79</strain>
    </source>
</reference>
<evidence type="ECO:0000256" key="1">
    <source>
        <dbReference type="ARBA" id="ARBA00022553"/>
    </source>
</evidence>
<dbReference type="FunFam" id="3.30.565.10:FF:000010">
    <property type="entry name" value="Sensor histidine kinase RcsC"/>
    <property type="match status" value="1"/>
</dbReference>
<evidence type="ECO:0000256" key="5">
    <source>
        <dbReference type="SAM" id="MobiDB-lite"/>
    </source>
</evidence>
<keyword evidence="11" id="KW-1185">Reference proteome</keyword>
<dbReference type="CDD" id="cd17546">
    <property type="entry name" value="REC_hyHK_CKI1_RcsC-like"/>
    <property type="match status" value="1"/>
</dbReference>
<protein>
    <recommendedName>
        <fullName evidence="12">Histidine kinase HHK6p</fullName>
    </recommendedName>
</protein>
<evidence type="ECO:0000256" key="2">
    <source>
        <dbReference type="ARBA" id="ARBA00023012"/>
    </source>
</evidence>
<evidence type="ECO:0000259" key="7">
    <source>
        <dbReference type="PROSITE" id="PS50110"/>
    </source>
</evidence>
<feature type="coiled-coil region" evidence="4">
    <location>
        <begin position="580"/>
        <end position="607"/>
    </location>
</feature>
<dbReference type="SMART" id="SM00091">
    <property type="entry name" value="PAS"/>
    <property type="match status" value="2"/>
</dbReference>
<dbReference type="CDD" id="cd16922">
    <property type="entry name" value="HATPase_EvgS-ArcB-TorS-like"/>
    <property type="match status" value="1"/>
</dbReference>
<dbReference type="SMART" id="SM00448">
    <property type="entry name" value="REC"/>
    <property type="match status" value="1"/>
</dbReference>
<accession>A0A6A5XJ62</accession>
<dbReference type="InterPro" id="IPR000700">
    <property type="entry name" value="PAS-assoc_C"/>
</dbReference>
<dbReference type="Proteomes" id="UP000799778">
    <property type="component" value="Unassembled WGS sequence"/>
</dbReference>
<dbReference type="PROSITE" id="PS50112">
    <property type="entry name" value="PAS"/>
    <property type="match status" value="1"/>
</dbReference>
<dbReference type="EMBL" id="ML978071">
    <property type="protein sequence ID" value="KAF2013308.1"/>
    <property type="molecule type" value="Genomic_DNA"/>
</dbReference>
<sequence>MSTVETQFPGRLNMAEGEGVESGYFNLRNRSAHSPGSIRSTDSMSLHLSPPPSDTLAALTAMQYLPVPLLVLSSEKTVTIANEAMGRLLGIDFESIAEDEMTISEYLHGKTMGELGIDVLSNGSPILVSWEEFLNSVLDDASVEVDVNEQAEITPTISGGSTPTATTAMETWDVIQKPALPRLSSTNLAKATVRDISVDVVIPPLNRDTPARGPNAYFQDAQTANMIISIWSIEDIQYYTMTFTSASAGHRPASRPSSRIVTRQSTSFHVGKSRGSTSSSSSGRKSGTGSNPTSKAVTPTLQQPEFPPRGPPSKAKFDLTASASIFQKATQLKDAILNSINMPAYAMWKDEGFGIPNKALLRLLPKDGKYSAGDQRAFLRQYTLYTEDFSRELSLDEFPIIELCRTRKPFESRKVGMINPNSGAQIVYDVVGELVLQEETGDFLGGIVVFRDVTEYTKKIAAQIEENERQFEYIANFMPPMVWTTTPDGQHDWFSQRWYDYTGLTPKDSLGEGWRLPFHPDDMTSTAHRWQHSLDTGDEYTTEYRCQRHDGEWRWMLGRAVPFYDDDGNIVKWFGTCTDIHDLVQARQEARQNRERLLKVIEHAKVTLWAVDKQCNLSFMEGDMVWKDGESNEKAIGQNIFITNPALERWRRPINHILKGNTQDEIIERYVQENRYYRTRLVPMWKSSRHGDSQGECVIDGVIGVSMDVTEIMERENQLKEQEKENSILLANAAAAKEASRMKSQFLANMSHEIRTPIAGVIGMSELLLDMNLDEEQQDCAENIQRSANGLLTVINDILDFSKVESGRLDVEEVQFSLSVVLRDVNQMMSFAASRKNIAYESYVEPIVEQDLRVMGDPGRLRQILTNVLTNSIKFTSEGKVQLTVSITNETDDIVTIRFVVEDTGIGIEEEVRKRLFQPFSQADSSTARRFGGTGLGLTISKNLVQLMRGDIGLESKLGHGTTATFWIPFNKAPYQDDGSPLINLDSIPDRLQSDMSVSCGSSEDHGMPPVTPKLYNGVTRQARSRLEPKSQYVNHAIPDNLMNLSEEERKSIHVLVVEDNPINQQIALKTIKKLHFSVSAVWNGQEALDYLMEEPSPMHPRPHIILMDVQMPIRDGYSATHAIRTEAPFSTLPEVKNVPIVAMTASAIQGDKEKCQRAGMDDYLAKPVKGKLLEKMLIKWAIEGKRKMAKSAPANEETESLSNASEPAKASSSDRQQIGQASVEPETTAHSPALTAELDRLHFESDTALAKSSETNGDRVLRRIHAEEMASSLRDDKLLACSGDPQIHRHNSHASTLQDAGTHALTKENIQRLTHEQDLDPTLPR</sequence>
<dbReference type="CDD" id="cd00082">
    <property type="entry name" value="HisKA"/>
    <property type="match status" value="1"/>
</dbReference>
<dbReference type="SUPFAM" id="SSF55785">
    <property type="entry name" value="PYP-like sensor domain (PAS domain)"/>
    <property type="match status" value="2"/>
</dbReference>
<gene>
    <name evidence="10" type="ORF">BU24DRAFT_372606</name>
</gene>
<dbReference type="Pfam" id="PF00512">
    <property type="entry name" value="HisKA"/>
    <property type="match status" value="1"/>
</dbReference>
<dbReference type="InterPro" id="IPR001789">
    <property type="entry name" value="Sig_transdc_resp-reg_receiver"/>
</dbReference>
<dbReference type="RefSeq" id="XP_033381647.1">
    <property type="nucleotide sequence ID" value="XM_033524508.1"/>
</dbReference>
<evidence type="ECO:0000256" key="3">
    <source>
        <dbReference type="PROSITE-ProRule" id="PRU00169"/>
    </source>
</evidence>
<dbReference type="GO" id="GO:0000155">
    <property type="term" value="F:phosphorelay sensor kinase activity"/>
    <property type="evidence" value="ECO:0007669"/>
    <property type="project" value="InterPro"/>
</dbReference>
<dbReference type="PANTHER" id="PTHR45339:SF1">
    <property type="entry name" value="HYBRID SIGNAL TRANSDUCTION HISTIDINE KINASE J"/>
    <property type="match status" value="1"/>
</dbReference>
<evidence type="ECO:0000313" key="10">
    <source>
        <dbReference type="EMBL" id="KAF2013308.1"/>
    </source>
</evidence>
<dbReference type="SUPFAM" id="SSF55874">
    <property type="entry name" value="ATPase domain of HSP90 chaperone/DNA topoisomerase II/histidine kinase"/>
    <property type="match status" value="1"/>
</dbReference>
<organism evidence="10 11">
    <name type="scientific">Aaosphaeria arxii CBS 175.79</name>
    <dbReference type="NCBI Taxonomy" id="1450172"/>
    <lineage>
        <taxon>Eukaryota</taxon>
        <taxon>Fungi</taxon>
        <taxon>Dikarya</taxon>
        <taxon>Ascomycota</taxon>
        <taxon>Pezizomycotina</taxon>
        <taxon>Dothideomycetes</taxon>
        <taxon>Pleosporomycetidae</taxon>
        <taxon>Pleosporales</taxon>
        <taxon>Pleosporales incertae sedis</taxon>
        <taxon>Aaosphaeria</taxon>
    </lineage>
</organism>
<feature type="domain" description="Response regulatory" evidence="7">
    <location>
        <begin position="1054"/>
        <end position="1182"/>
    </location>
</feature>
<dbReference type="Gene3D" id="1.10.287.130">
    <property type="match status" value="1"/>
</dbReference>
<dbReference type="Pfam" id="PF02518">
    <property type="entry name" value="HATPase_c"/>
    <property type="match status" value="1"/>
</dbReference>
<dbReference type="FunFam" id="1.10.287.130:FF:000050">
    <property type="entry name" value="Related to histidine kinase"/>
    <property type="match status" value="1"/>
</dbReference>
<dbReference type="OrthoDB" id="60033at2759"/>
<dbReference type="SUPFAM" id="SSF52172">
    <property type="entry name" value="CheY-like"/>
    <property type="match status" value="1"/>
</dbReference>
<feature type="non-terminal residue" evidence="10">
    <location>
        <position position="1326"/>
    </location>
</feature>
<feature type="coiled-coil region" evidence="4">
    <location>
        <begin position="712"/>
        <end position="739"/>
    </location>
</feature>
<dbReference type="InterPro" id="IPR001610">
    <property type="entry name" value="PAC"/>
</dbReference>
<dbReference type="InterPro" id="IPR003594">
    <property type="entry name" value="HATPase_dom"/>
</dbReference>
<evidence type="ECO:0000256" key="4">
    <source>
        <dbReference type="SAM" id="Coils"/>
    </source>
</evidence>
<dbReference type="NCBIfam" id="TIGR00229">
    <property type="entry name" value="sensory_box"/>
    <property type="match status" value="1"/>
</dbReference>
<dbReference type="PROSITE" id="PS50113">
    <property type="entry name" value="PAC"/>
    <property type="match status" value="1"/>
</dbReference>
<evidence type="ECO:0000259" key="6">
    <source>
        <dbReference type="PROSITE" id="PS50109"/>
    </source>
</evidence>
<dbReference type="Gene3D" id="3.30.450.20">
    <property type="entry name" value="PAS domain"/>
    <property type="match status" value="2"/>
</dbReference>
<dbReference type="Pfam" id="PF08447">
    <property type="entry name" value="PAS_3"/>
    <property type="match status" value="1"/>
</dbReference>
<evidence type="ECO:0000313" key="11">
    <source>
        <dbReference type="Proteomes" id="UP000799778"/>
    </source>
</evidence>
<dbReference type="InterPro" id="IPR003661">
    <property type="entry name" value="HisK_dim/P_dom"/>
</dbReference>
<dbReference type="CDD" id="cd00130">
    <property type="entry name" value="PAS"/>
    <property type="match status" value="1"/>
</dbReference>
<dbReference type="InterPro" id="IPR004358">
    <property type="entry name" value="Sig_transdc_His_kin-like_C"/>
</dbReference>
<evidence type="ECO:0000259" key="9">
    <source>
        <dbReference type="PROSITE" id="PS50113"/>
    </source>
</evidence>
<evidence type="ECO:0008006" key="12">
    <source>
        <dbReference type="Google" id="ProtNLM"/>
    </source>
</evidence>
<dbReference type="SMART" id="SM00086">
    <property type="entry name" value="PAC"/>
    <property type="match status" value="1"/>
</dbReference>
<feature type="compositionally biased region" description="Polar residues" evidence="5">
    <location>
        <begin position="255"/>
        <end position="268"/>
    </location>
</feature>
<dbReference type="FunFam" id="3.40.50.2300:FF:000887">
    <property type="match status" value="1"/>
</dbReference>
<feature type="region of interest" description="Disordered" evidence="5">
    <location>
        <begin position="1192"/>
        <end position="1231"/>
    </location>
</feature>
<dbReference type="InterPro" id="IPR011006">
    <property type="entry name" value="CheY-like_superfamily"/>
</dbReference>